<feature type="transmembrane region" description="Helical" evidence="6">
    <location>
        <begin position="205"/>
        <end position="224"/>
    </location>
</feature>
<feature type="domain" description="ABC-2 type transporter transmembrane" evidence="7">
    <location>
        <begin position="42"/>
        <end position="255"/>
    </location>
</feature>
<dbReference type="Pfam" id="PF01061">
    <property type="entry name" value="ABC2_membrane"/>
    <property type="match status" value="1"/>
</dbReference>
<dbReference type="PANTHER" id="PTHR19241">
    <property type="entry name" value="ATP-BINDING CASSETTE TRANSPORTER"/>
    <property type="match status" value="1"/>
</dbReference>
<evidence type="ECO:0000256" key="6">
    <source>
        <dbReference type="SAM" id="Phobius"/>
    </source>
</evidence>
<feature type="transmembrane region" description="Helical" evidence="6">
    <location>
        <begin position="282"/>
        <end position="305"/>
    </location>
</feature>
<dbReference type="InterPro" id="IPR013525">
    <property type="entry name" value="ABC2_TM"/>
</dbReference>
<comment type="subcellular location">
    <subcellularLocation>
        <location evidence="1">Membrane</location>
        <topology evidence="1">Multi-pass membrane protein</topology>
    </subcellularLocation>
</comment>
<feature type="transmembrane region" description="Helical" evidence="6">
    <location>
        <begin position="236"/>
        <end position="255"/>
    </location>
</feature>
<evidence type="ECO:0000256" key="1">
    <source>
        <dbReference type="ARBA" id="ARBA00004141"/>
    </source>
</evidence>
<dbReference type="OrthoDB" id="66620at2759"/>
<sequence length="313" mass="36269">MHNVCVPYVRRNKALVAELSKPAPGSKELHFPTQYAQSFFIQCKACLWKQHWSYWRNPPYTAVRFLFTAFVALMFGTMFWDLGSKIRRKEDLFNAIGSMYNTILFLGIQNASSVQPVVAIERTVFYRERAAGMYSAIPYAIAQVVIELPYIFSQAVTYGIIVYAMIGFEWTASKFFWYLFFMYFTFLYFTFYGMMTVAVTPNQHIASIAATAFYGVWNLFSGFVIPRPSIPVWWRWYYWACPVAWTLYGLVASQFGDVTSTVELNETVKEFLRRYFGYRDDFVGVAAGVVVGFAVLFAMIFALSVKLFNFEKR</sequence>
<dbReference type="GO" id="GO:0140359">
    <property type="term" value="F:ABC-type transporter activity"/>
    <property type="evidence" value="ECO:0007669"/>
    <property type="project" value="InterPro"/>
</dbReference>
<dbReference type="STRING" id="157652.A0A371GJ88"/>
<keyword evidence="2" id="KW-0813">Transport</keyword>
<keyword evidence="3 6" id="KW-0812">Transmembrane</keyword>
<dbReference type="Proteomes" id="UP000257109">
    <property type="component" value="Unassembled WGS sequence"/>
</dbReference>
<gene>
    <name evidence="8" type="primary">ABCG40</name>
    <name evidence="8" type="ORF">CR513_27517</name>
</gene>
<evidence type="ECO:0000256" key="2">
    <source>
        <dbReference type="ARBA" id="ARBA00022448"/>
    </source>
</evidence>
<feature type="transmembrane region" description="Helical" evidence="6">
    <location>
        <begin position="62"/>
        <end position="80"/>
    </location>
</feature>
<dbReference type="AlphaFoldDB" id="A0A371GJ88"/>
<proteinExistence type="predicted"/>
<protein>
    <submittedName>
        <fullName evidence="8">ABC transporter G family member 40</fullName>
    </submittedName>
</protein>
<keyword evidence="5 6" id="KW-0472">Membrane</keyword>
<comment type="caution">
    <text evidence="8">The sequence shown here is derived from an EMBL/GenBank/DDBJ whole genome shotgun (WGS) entry which is preliminary data.</text>
</comment>
<keyword evidence="9" id="KW-1185">Reference proteome</keyword>
<keyword evidence="4 6" id="KW-1133">Transmembrane helix</keyword>
<evidence type="ECO:0000259" key="7">
    <source>
        <dbReference type="Pfam" id="PF01061"/>
    </source>
</evidence>
<dbReference type="GO" id="GO:0005886">
    <property type="term" value="C:plasma membrane"/>
    <property type="evidence" value="ECO:0007669"/>
    <property type="project" value="UniProtKB-ARBA"/>
</dbReference>
<organism evidence="8 9">
    <name type="scientific">Mucuna pruriens</name>
    <name type="common">Velvet bean</name>
    <name type="synonym">Dolichos pruriens</name>
    <dbReference type="NCBI Taxonomy" id="157652"/>
    <lineage>
        <taxon>Eukaryota</taxon>
        <taxon>Viridiplantae</taxon>
        <taxon>Streptophyta</taxon>
        <taxon>Embryophyta</taxon>
        <taxon>Tracheophyta</taxon>
        <taxon>Spermatophyta</taxon>
        <taxon>Magnoliopsida</taxon>
        <taxon>eudicotyledons</taxon>
        <taxon>Gunneridae</taxon>
        <taxon>Pentapetalae</taxon>
        <taxon>rosids</taxon>
        <taxon>fabids</taxon>
        <taxon>Fabales</taxon>
        <taxon>Fabaceae</taxon>
        <taxon>Papilionoideae</taxon>
        <taxon>50 kb inversion clade</taxon>
        <taxon>NPAAA clade</taxon>
        <taxon>indigoferoid/millettioid clade</taxon>
        <taxon>Phaseoleae</taxon>
        <taxon>Mucuna</taxon>
    </lineage>
</organism>
<reference evidence="8" key="1">
    <citation type="submission" date="2018-05" db="EMBL/GenBank/DDBJ databases">
        <title>Draft genome of Mucuna pruriens seed.</title>
        <authorList>
            <person name="Nnadi N.E."/>
            <person name="Vos R."/>
            <person name="Hasami M.H."/>
            <person name="Devisetty U.K."/>
            <person name="Aguiy J.C."/>
        </authorList>
    </citation>
    <scope>NUCLEOTIDE SEQUENCE [LARGE SCALE GENOMIC DNA]</scope>
    <source>
        <strain evidence="8">JCA_2017</strain>
    </source>
</reference>
<dbReference type="EMBL" id="QJKJ01005352">
    <property type="protein sequence ID" value="RDX90605.1"/>
    <property type="molecule type" value="Genomic_DNA"/>
</dbReference>
<feature type="non-terminal residue" evidence="8">
    <location>
        <position position="1"/>
    </location>
</feature>
<evidence type="ECO:0000313" key="9">
    <source>
        <dbReference type="Proteomes" id="UP000257109"/>
    </source>
</evidence>
<evidence type="ECO:0000313" key="8">
    <source>
        <dbReference type="EMBL" id="RDX90605.1"/>
    </source>
</evidence>
<evidence type="ECO:0000256" key="5">
    <source>
        <dbReference type="ARBA" id="ARBA00023136"/>
    </source>
</evidence>
<accession>A0A371GJ88</accession>
<name>A0A371GJ88_MUCPR</name>
<evidence type="ECO:0000256" key="4">
    <source>
        <dbReference type="ARBA" id="ARBA00022989"/>
    </source>
</evidence>
<feature type="transmembrane region" description="Helical" evidence="6">
    <location>
        <begin position="148"/>
        <end position="168"/>
    </location>
</feature>
<evidence type="ECO:0000256" key="3">
    <source>
        <dbReference type="ARBA" id="ARBA00022692"/>
    </source>
</evidence>
<feature type="transmembrane region" description="Helical" evidence="6">
    <location>
        <begin position="175"/>
        <end position="199"/>
    </location>
</feature>